<evidence type="ECO:0000259" key="1">
    <source>
        <dbReference type="Pfam" id="PF09350"/>
    </source>
</evidence>
<dbReference type="AlphaFoldDB" id="A0A3S4DGJ9"/>
<accession>A0A3S4DGJ9</accession>
<dbReference type="Pfam" id="PF09350">
    <property type="entry name" value="DJC28_CD"/>
    <property type="match status" value="1"/>
</dbReference>
<evidence type="ECO:0000313" key="3">
    <source>
        <dbReference type="Proteomes" id="UP000281391"/>
    </source>
</evidence>
<organism evidence="2 3">
    <name type="scientific">Serratia odorifera</name>
    <dbReference type="NCBI Taxonomy" id="618"/>
    <lineage>
        <taxon>Bacteria</taxon>
        <taxon>Pseudomonadati</taxon>
        <taxon>Pseudomonadota</taxon>
        <taxon>Gammaproteobacteria</taxon>
        <taxon>Enterobacterales</taxon>
        <taxon>Yersiniaceae</taxon>
        <taxon>Serratia</taxon>
    </lineage>
</organism>
<dbReference type="PANTHER" id="PTHR39158">
    <property type="entry name" value="OS08G0560600 PROTEIN"/>
    <property type="match status" value="1"/>
</dbReference>
<feature type="domain" description="DnaJ homologue subfamily C member 28 conserved" evidence="1">
    <location>
        <begin position="7"/>
        <end position="73"/>
    </location>
</feature>
<dbReference type="EMBL" id="LR134117">
    <property type="protein sequence ID" value="VDZ53985.1"/>
    <property type="molecule type" value="Genomic_DNA"/>
</dbReference>
<sequence>MWLLDEWAERHIADAQQKGELDKLPGMGAPLILDDDSAVPAELRSGFRLLKNAGYLPPELEVRKEALTLARLLQGINSEHPDFDELNKRMALLAFRLRQAGMSTDFLHGEYQAALSGKFSTEDK</sequence>
<dbReference type="RefSeq" id="WP_004956143.1">
    <property type="nucleotide sequence ID" value="NZ_JAEKCK010000025.1"/>
</dbReference>
<protein>
    <submittedName>
        <fullName evidence="2">Domain of uncharacterized function (DUF1992)</fullName>
    </submittedName>
</protein>
<proteinExistence type="predicted"/>
<dbReference type="InterPro" id="IPR018961">
    <property type="entry name" value="DnaJ_homolog_subfam-C_membr-28"/>
</dbReference>
<dbReference type="PANTHER" id="PTHR39158:SF1">
    <property type="entry name" value="DNAJ HOMOLOG SUBFAMILY C MEMBER 28"/>
    <property type="match status" value="1"/>
</dbReference>
<dbReference type="NCBIfam" id="NF007572">
    <property type="entry name" value="PRK10203.1"/>
    <property type="match status" value="1"/>
</dbReference>
<dbReference type="InterPro" id="IPR052573">
    <property type="entry name" value="DnaJ_C_subfamily_28"/>
</dbReference>
<dbReference type="KEGG" id="sof:NCTC11214_01256"/>
<name>A0A3S4DGJ9_SEROD</name>
<gene>
    <name evidence="2" type="ORF">NCTC11214_01256</name>
</gene>
<dbReference type="Proteomes" id="UP000281391">
    <property type="component" value="Chromosome"/>
</dbReference>
<evidence type="ECO:0000313" key="2">
    <source>
        <dbReference type="EMBL" id="VDZ53985.1"/>
    </source>
</evidence>
<reference evidence="2 3" key="1">
    <citation type="submission" date="2018-12" db="EMBL/GenBank/DDBJ databases">
        <authorList>
            <consortium name="Pathogen Informatics"/>
        </authorList>
    </citation>
    <scope>NUCLEOTIDE SEQUENCE [LARGE SCALE GENOMIC DNA]</scope>
    <source>
        <strain evidence="2 3">NCTC11214</strain>
    </source>
</reference>